<accession>A0A0C4DVQ2</accession>
<name>A0A0C4DVQ2_MAGP6</name>
<reference evidence="3" key="2">
    <citation type="submission" date="2010-05" db="EMBL/GenBank/DDBJ databases">
        <title>The genome sequence of Magnaporthe poae strain ATCC 64411.</title>
        <authorList>
            <person name="Ma L.-J."/>
            <person name="Dead R."/>
            <person name="Young S."/>
            <person name="Zeng Q."/>
            <person name="Koehrsen M."/>
            <person name="Alvarado L."/>
            <person name="Berlin A."/>
            <person name="Chapman S.B."/>
            <person name="Chen Z."/>
            <person name="Freedman E."/>
            <person name="Gellesch M."/>
            <person name="Goldberg J."/>
            <person name="Griggs A."/>
            <person name="Gujja S."/>
            <person name="Heilman E.R."/>
            <person name="Heiman D."/>
            <person name="Hepburn T."/>
            <person name="Howarth C."/>
            <person name="Jen D."/>
            <person name="Larson L."/>
            <person name="Mehta T."/>
            <person name="Neiman D."/>
            <person name="Pearson M."/>
            <person name="Roberts A."/>
            <person name="Saif S."/>
            <person name="Shea T."/>
            <person name="Shenoy N."/>
            <person name="Sisk P."/>
            <person name="Stolte C."/>
            <person name="Sykes S."/>
            <person name="Walk T."/>
            <person name="White J."/>
            <person name="Yandava C."/>
            <person name="Haas B."/>
            <person name="Nusbaum C."/>
            <person name="Birren B."/>
        </authorList>
    </citation>
    <scope>NUCLEOTIDE SEQUENCE [LARGE SCALE GENOMIC DNA]</scope>
    <source>
        <strain evidence="3">ATCC 64411 / 73-15</strain>
    </source>
</reference>
<protein>
    <recommendedName>
        <fullName evidence="4">DUF3237 domain-containing protein</fullName>
    </recommendedName>
</protein>
<proteinExistence type="predicted"/>
<dbReference type="EMBL" id="GL876968">
    <property type="protein sequence ID" value="KLU85028.1"/>
    <property type="molecule type" value="Genomic_DNA"/>
</dbReference>
<dbReference type="OMA" id="NSFTHFT"/>
<gene>
    <name evidence="1" type="ORF">MAPG_04062</name>
</gene>
<evidence type="ECO:0000313" key="1">
    <source>
        <dbReference type="EMBL" id="KLU85028.1"/>
    </source>
</evidence>
<reference evidence="1" key="3">
    <citation type="submission" date="2011-03" db="EMBL/GenBank/DDBJ databases">
        <title>Annotation of Magnaporthe poae ATCC 64411.</title>
        <authorList>
            <person name="Ma L.-J."/>
            <person name="Dead R."/>
            <person name="Young S.K."/>
            <person name="Zeng Q."/>
            <person name="Gargeya S."/>
            <person name="Fitzgerald M."/>
            <person name="Haas B."/>
            <person name="Abouelleil A."/>
            <person name="Alvarado L."/>
            <person name="Arachchi H.M."/>
            <person name="Berlin A."/>
            <person name="Brown A."/>
            <person name="Chapman S.B."/>
            <person name="Chen Z."/>
            <person name="Dunbar C."/>
            <person name="Freedman E."/>
            <person name="Gearin G."/>
            <person name="Gellesch M."/>
            <person name="Goldberg J."/>
            <person name="Griggs A."/>
            <person name="Gujja S."/>
            <person name="Heiman D."/>
            <person name="Howarth C."/>
            <person name="Larson L."/>
            <person name="Lui A."/>
            <person name="MacDonald P.J.P."/>
            <person name="Mehta T."/>
            <person name="Montmayeur A."/>
            <person name="Murphy C."/>
            <person name="Neiman D."/>
            <person name="Pearson M."/>
            <person name="Priest M."/>
            <person name="Roberts A."/>
            <person name="Saif S."/>
            <person name="Shea T."/>
            <person name="Shenoy N."/>
            <person name="Sisk P."/>
            <person name="Stolte C."/>
            <person name="Sykes S."/>
            <person name="Yandava C."/>
            <person name="Wortman J."/>
            <person name="Nusbaum C."/>
            <person name="Birren B."/>
        </authorList>
    </citation>
    <scope>NUCLEOTIDE SEQUENCE</scope>
    <source>
        <strain evidence="1">ATCC 64411</strain>
    </source>
</reference>
<dbReference type="AlphaFoldDB" id="A0A0C4DVQ2"/>
<sequence>MSGFPKLVPAFTAQIPLRPGVQIGTARNGDLFMAAFVEGQGSLKSEPDYAVQFDGVFVHGSDYIRADADGRHARLDVSSLLKDSKSGAMLRYAYTGTLSLTGGAGLVLGDKPEAKTTDFGEVFSNITFESSDPALKPLNDKVYVGSGRFIVEQGKPVLVEYKISEVTH</sequence>
<keyword evidence="3" id="KW-1185">Reference proteome</keyword>
<dbReference type="Proteomes" id="UP000011715">
    <property type="component" value="Unassembled WGS sequence"/>
</dbReference>
<dbReference type="OrthoDB" id="2544694at2759"/>
<dbReference type="VEuPathDB" id="FungiDB:MAPG_04062"/>
<evidence type="ECO:0000313" key="2">
    <source>
        <dbReference type="EnsemblFungi" id="MAPG_04062T0"/>
    </source>
</evidence>
<dbReference type="Pfam" id="PF11578">
    <property type="entry name" value="DUF3237"/>
    <property type="match status" value="1"/>
</dbReference>
<dbReference type="eggNOG" id="ENOG502S915">
    <property type="taxonomic scope" value="Eukaryota"/>
</dbReference>
<reference evidence="1" key="1">
    <citation type="submission" date="2010-05" db="EMBL/GenBank/DDBJ databases">
        <title>The Genome Sequence of Magnaporthe poae strain ATCC 64411.</title>
        <authorList>
            <consortium name="The Broad Institute Genome Sequencing Platform"/>
            <consortium name="Broad Institute Genome Sequencing Center for Infectious Disease"/>
            <person name="Ma L.-J."/>
            <person name="Dead R."/>
            <person name="Young S."/>
            <person name="Zeng Q."/>
            <person name="Koehrsen M."/>
            <person name="Alvarado L."/>
            <person name="Berlin A."/>
            <person name="Chapman S.B."/>
            <person name="Chen Z."/>
            <person name="Freedman E."/>
            <person name="Gellesch M."/>
            <person name="Goldberg J."/>
            <person name="Griggs A."/>
            <person name="Gujja S."/>
            <person name="Heilman E.R."/>
            <person name="Heiman D."/>
            <person name="Hepburn T."/>
            <person name="Howarth C."/>
            <person name="Jen D."/>
            <person name="Larson L."/>
            <person name="Mehta T."/>
            <person name="Neiman D."/>
            <person name="Pearson M."/>
            <person name="Roberts A."/>
            <person name="Saif S."/>
            <person name="Shea T."/>
            <person name="Shenoy N."/>
            <person name="Sisk P."/>
            <person name="Stolte C."/>
            <person name="Sykes S."/>
            <person name="Walk T."/>
            <person name="White J."/>
            <person name="Yandava C."/>
            <person name="Haas B."/>
            <person name="Nusbaum C."/>
            <person name="Birren B."/>
        </authorList>
    </citation>
    <scope>NUCLEOTIDE SEQUENCE</scope>
    <source>
        <strain evidence="1">ATCC 64411</strain>
    </source>
</reference>
<evidence type="ECO:0008006" key="4">
    <source>
        <dbReference type="Google" id="ProtNLM"/>
    </source>
</evidence>
<dbReference type="EnsemblFungi" id="MAPG_04062T0">
    <property type="protein sequence ID" value="MAPG_04062T0"/>
    <property type="gene ID" value="MAPG_04062"/>
</dbReference>
<organism evidence="2 3">
    <name type="scientific">Magnaporthiopsis poae (strain ATCC 64411 / 73-15)</name>
    <name type="common">Kentucky bluegrass fungus</name>
    <name type="synonym">Magnaporthe poae</name>
    <dbReference type="NCBI Taxonomy" id="644358"/>
    <lineage>
        <taxon>Eukaryota</taxon>
        <taxon>Fungi</taxon>
        <taxon>Dikarya</taxon>
        <taxon>Ascomycota</taxon>
        <taxon>Pezizomycotina</taxon>
        <taxon>Sordariomycetes</taxon>
        <taxon>Sordariomycetidae</taxon>
        <taxon>Magnaporthales</taxon>
        <taxon>Magnaporthaceae</taxon>
        <taxon>Magnaporthiopsis</taxon>
    </lineage>
</organism>
<reference evidence="2" key="4">
    <citation type="journal article" date="2015" name="G3 (Bethesda)">
        <title>Genome sequences of three phytopathogenic species of the Magnaporthaceae family of fungi.</title>
        <authorList>
            <person name="Okagaki L.H."/>
            <person name="Nunes C.C."/>
            <person name="Sailsbery J."/>
            <person name="Clay B."/>
            <person name="Brown D."/>
            <person name="John T."/>
            <person name="Oh Y."/>
            <person name="Young N."/>
            <person name="Fitzgerald M."/>
            <person name="Haas B.J."/>
            <person name="Zeng Q."/>
            <person name="Young S."/>
            <person name="Adiconis X."/>
            <person name="Fan L."/>
            <person name="Levin J.Z."/>
            <person name="Mitchell T.K."/>
            <person name="Okubara P.A."/>
            <person name="Farman M.L."/>
            <person name="Kohn L.M."/>
            <person name="Birren B."/>
            <person name="Ma L.-J."/>
            <person name="Dean R.A."/>
        </authorList>
    </citation>
    <scope>NUCLEOTIDE SEQUENCE</scope>
    <source>
        <strain evidence="2">ATCC 64411 / 73-15</strain>
    </source>
</reference>
<dbReference type="EMBL" id="ADBL01000960">
    <property type="status" value="NOT_ANNOTATED_CDS"/>
    <property type="molecule type" value="Genomic_DNA"/>
</dbReference>
<reference evidence="2" key="5">
    <citation type="submission" date="2015-06" db="UniProtKB">
        <authorList>
            <consortium name="EnsemblFungi"/>
        </authorList>
    </citation>
    <scope>IDENTIFICATION</scope>
    <source>
        <strain evidence="2">ATCC 64411</strain>
    </source>
</reference>
<evidence type="ECO:0000313" key="3">
    <source>
        <dbReference type="Proteomes" id="UP000011715"/>
    </source>
</evidence>
<dbReference type="Gene3D" id="2.40.160.20">
    <property type="match status" value="1"/>
</dbReference>